<organism evidence="2 3">
    <name type="scientific">Serratia rubidaea</name>
    <name type="common">Serratia marinorubra</name>
    <dbReference type="NCBI Taxonomy" id="61652"/>
    <lineage>
        <taxon>Bacteria</taxon>
        <taxon>Pseudomonadati</taxon>
        <taxon>Pseudomonadota</taxon>
        <taxon>Gammaproteobacteria</taxon>
        <taxon>Enterobacterales</taxon>
        <taxon>Yersiniaceae</taxon>
        <taxon>Serratia</taxon>
    </lineage>
</organism>
<dbReference type="Proteomes" id="UP000271603">
    <property type="component" value="Chromosome"/>
</dbReference>
<evidence type="ECO:0000313" key="3">
    <source>
        <dbReference type="Proteomes" id="UP000271603"/>
    </source>
</evidence>
<sequence length="274" mass="29298">MAEENGLRVVLSPVQLAAAMSDKSVTEGETLSNRLLGGLGLAGGVIELIGAGVMCYAPDPTLLTKVGCVIVGTHSMDSIKAASNQMITGQPTTTDSYQSAVSLAKTLGADDDTAYRVGLTVDIAVPLAFAAAIGAVRVAAVRMGRVKLIMHESMTGVKPGGHTIARHVGLTKEQLAERLKNPRIRKASSFNSLRSAEIAISSALKANKEWIRLWAINPRGRPNLELTHIMGTEIGYGLAKDFPRIVKTARLKVILHHQEFNGKPYFILTAFPDF</sequence>
<proteinExistence type="predicted"/>
<accession>A0A447QUJ2</accession>
<name>A0A447QUJ2_SERRU</name>
<dbReference type="AlphaFoldDB" id="A0A447QUJ2"/>
<evidence type="ECO:0000313" key="2">
    <source>
        <dbReference type="EMBL" id="VEA73631.1"/>
    </source>
</evidence>
<dbReference type="EMBL" id="LR134155">
    <property type="protein sequence ID" value="VEA73631.1"/>
    <property type="molecule type" value="Genomic_DNA"/>
</dbReference>
<feature type="domain" description="Bacterial CdiA-CT RNAse A" evidence="1">
    <location>
        <begin position="161"/>
        <end position="272"/>
    </location>
</feature>
<protein>
    <recommendedName>
        <fullName evidence="1">Bacterial CdiA-CT RNAse A domain-containing protein</fullName>
    </recommendedName>
</protein>
<dbReference type="InterPro" id="IPR041436">
    <property type="entry name" value="RNAse_A_bac"/>
</dbReference>
<reference evidence="2 3" key="1">
    <citation type="submission" date="2018-12" db="EMBL/GenBank/DDBJ databases">
        <authorList>
            <consortium name="Pathogen Informatics"/>
        </authorList>
    </citation>
    <scope>NUCLEOTIDE SEQUENCE [LARGE SCALE GENOMIC DNA]</scope>
    <source>
        <strain evidence="2 3">NCTC9419</strain>
    </source>
</reference>
<evidence type="ECO:0000259" key="1">
    <source>
        <dbReference type="Pfam" id="PF18431"/>
    </source>
</evidence>
<dbReference type="Pfam" id="PF18431">
    <property type="entry name" value="RNAse_A_bac"/>
    <property type="match status" value="1"/>
</dbReference>
<dbReference type="CDD" id="cd20684">
    <property type="entry name" value="CdiA-CT_Yk_RNaseA-like"/>
    <property type="match status" value="1"/>
</dbReference>
<gene>
    <name evidence="2" type="ORF">NCTC9419_05266</name>
</gene>